<protein>
    <recommendedName>
        <fullName evidence="1">diguanylate cyclase</fullName>
        <ecNumber evidence="1">2.7.7.65</ecNumber>
    </recommendedName>
</protein>
<dbReference type="PANTHER" id="PTHR45138">
    <property type="entry name" value="REGULATORY COMPONENTS OF SENSORY TRANSDUCTION SYSTEM"/>
    <property type="match status" value="1"/>
</dbReference>
<dbReference type="InterPro" id="IPR029016">
    <property type="entry name" value="GAF-like_dom_sf"/>
</dbReference>
<sequence length="334" mass="36580">MAQATRHDDEAGRLAALRRLHVLDSDPEEAFENVVSLVRQVLGVPIATVALVDENRQWFKARRGLDIAETARDVSFCTHTIQTDDPLIVPDAEHDARFAANPFVLGQPGIRAYLGIPLRCSDGYNLGALCAIDTAPREFTSAEIALLTSFSQIVVSELELRRVAQFDTMTGALSRRAFVDRMEEEIERFQRYKCDSSLLLFDIDHFKSVNDRFGHPGGDTALSEVVATIKRIKRPNDIIGRLGGEEFAMLLPETDAGSALQAAERYREAIAAQSIAITPGTHLTVSASFGIAGLHSAIRTPAQWLACADVPLYQAKRSGRNCSRTVAAPTGFTE</sequence>
<dbReference type="Pfam" id="PF00990">
    <property type="entry name" value="GGDEF"/>
    <property type="match status" value="1"/>
</dbReference>
<reference evidence="4" key="1">
    <citation type="submission" date="2022-03" db="EMBL/GenBank/DDBJ databases">
        <title>Identification of a novel bacterium isolated from mangrove sediments.</title>
        <authorList>
            <person name="Pan X."/>
        </authorList>
    </citation>
    <scope>NUCLEOTIDE SEQUENCE</scope>
    <source>
        <strain evidence="4">B1949</strain>
    </source>
</reference>
<dbReference type="SUPFAM" id="SSF55781">
    <property type="entry name" value="GAF domain-like"/>
    <property type="match status" value="1"/>
</dbReference>
<gene>
    <name evidence="4" type="ORF">MTR62_00060</name>
</gene>
<organism evidence="4 5">
    <name type="scientific">Novosphingobium organovorum</name>
    <dbReference type="NCBI Taxonomy" id="2930092"/>
    <lineage>
        <taxon>Bacteria</taxon>
        <taxon>Pseudomonadati</taxon>
        <taxon>Pseudomonadota</taxon>
        <taxon>Alphaproteobacteria</taxon>
        <taxon>Sphingomonadales</taxon>
        <taxon>Sphingomonadaceae</taxon>
        <taxon>Novosphingobium</taxon>
    </lineage>
</organism>
<comment type="catalytic activity">
    <reaction evidence="2">
        <text>2 GTP = 3',3'-c-di-GMP + 2 diphosphate</text>
        <dbReference type="Rhea" id="RHEA:24898"/>
        <dbReference type="ChEBI" id="CHEBI:33019"/>
        <dbReference type="ChEBI" id="CHEBI:37565"/>
        <dbReference type="ChEBI" id="CHEBI:58805"/>
        <dbReference type="EC" id="2.7.7.65"/>
    </reaction>
</comment>
<proteinExistence type="predicted"/>
<dbReference type="PANTHER" id="PTHR45138:SF9">
    <property type="entry name" value="DIGUANYLATE CYCLASE DGCM-RELATED"/>
    <property type="match status" value="1"/>
</dbReference>
<evidence type="ECO:0000259" key="3">
    <source>
        <dbReference type="PROSITE" id="PS50887"/>
    </source>
</evidence>
<evidence type="ECO:0000313" key="4">
    <source>
        <dbReference type="EMBL" id="MCJ2181108.1"/>
    </source>
</evidence>
<name>A0ABT0B7X6_9SPHN</name>
<dbReference type="Proteomes" id="UP001162881">
    <property type="component" value="Unassembled WGS sequence"/>
</dbReference>
<keyword evidence="5" id="KW-1185">Reference proteome</keyword>
<dbReference type="PROSITE" id="PS50887">
    <property type="entry name" value="GGDEF"/>
    <property type="match status" value="1"/>
</dbReference>
<dbReference type="SMART" id="SM00267">
    <property type="entry name" value="GGDEF"/>
    <property type="match status" value="1"/>
</dbReference>
<dbReference type="InterPro" id="IPR050469">
    <property type="entry name" value="Diguanylate_Cyclase"/>
</dbReference>
<dbReference type="Gene3D" id="3.30.450.40">
    <property type="match status" value="1"/>
</dbReference>
<dbReference type="InterPro" id="IPR000160">
    <property type="entry name" value="GGDEF_dom"/>
</dbReference>
<dbReference type="RefSeq" id="WP_244016101.1">
    <property type="nucleotide sequence ID" value="NZ_JALHLF010000001.1"/>
</dbReference>
<feature type="domain" description="GGDEF" evidence="3">
    <location>
        <begin position="194"/>
        <end position="328"/>
    </location>
</feature>
<dbReference type="InterPro" id="IPR029787">
    <property type="entry name" value="Nucleotide_cyclase"/>
</dbReference>
<dbReference type="NCBIfam" id="TIGR00254">
    <property type="entry name" value="GGDEF"/>
    <property type="match status" value="1"/>
</dbReference>
<dbReference type="Gene3D" id="3.30.70.270">
    <property type="match status" value="1"/>
</dbReference>
<dbReference type="EMBL" id="JALHLF010000001">
    <property type="protein sequence ID" value="MCJ2181108.1"/>
    <property type="molecule type" value="Genomic_DNA"/>
</dbReference>
<evidence type="ECO:0000313" key="5">
    <source>
        <dbReference type="Proteomes" id="UP001162881"/>
    </source>
</evidence>
<evidence type="ECO:0000256" key="1">
    <source>
        <dbReference type="ARBA" id="ARBA00012528"/>
    </source>
</evidence>
<dbReference type="CDD" id="cd01949">
    <property type="entry name" value="GGDEF"/>
    <property type="match status" value="1"/>
</dbReference>
<dbReference type="SMART" id="SM00065">
    <property type="entry name" value="GAF"/>
    <property type="match status" value="1"/>
</dbReference>
<dbReference type="EC" id="2.7.7.65" evidence="1"/>
<accession>A0ABT0B7X6</accession>
<comment type="caution">
    <text evidence="4">The sequence shown here is derived from an EMBL/GenBank/DDBJ whole genome shotgun (WGS) entry which is preliminary data.</text>
</comment>
<dbReference type="InterPro" id="IPR003018">
    <property type="entry name" value="GAF"/>
</dbReference>
<dbReference type="InterPro" id="IPR043128">
    <property type="entry name" value="Rev_trsase/Diguanyl_cyclase"/>
</dbReference>
<evidence type="ECO:0000256" key="2">
    <source>
        <dbReference type="ARBA" id="ARBA00034247"/>
    </source>
</evidence>
<dbReference type="Pfam" id="PF01590">
    <property type="entry name" value="GAF"/>
    <property type="match status" value="1"/>
</dbReference>
<dbReference type="SUPFAM" id="SSF55073">
    <property type="entry name" value="Nucleotide cyclase"/>
    <property type="match status" value="1"/>
</dbReference>